<dbReference type="InterPro" id="IPR007812">
    <property type="entry name" value="T2SS_protein-GspL"/>
</dbReference>
<organism evidence="12 13">
    <name type="scientific">Achromobacter ruhlandii</name>
    <dbReference type="NCBI Taxonomy" id="72557"/>
    <lineage>
        <taxon>Bacteria</taxon>
        <taxon>Pseudomonadati</taxon>
        <taxon>Pseudomonadota</taxon>
        <taxon>Betaproteobacteria</taxon>
        <taxon>Burkholderiales</taxon>
        <taxon>Alcaligenaceae</taxon>
        <taxon>Achromobacter</taxon>
    </lineage>
</organism>
<keyword evidence="7" id="KW-0653">Protein transport</keyword>
<feature type="domain" description="GspL periplasmic" evidence="11">
    <location>
        <begin position="245"/>
        <end position="353"/>
    </location>
</feature>
<keyword evidence="3" id="KW-0813">Transport</keyword>
<evidence type="ECO:0000256" key="4">
    <source>
        <dbReference type="ARBA" id="ARBA00022475"/>
    </source>
</evidence>
<dbReference type="InterPro" id="IPR025691">
    <property type="entry name" value="GspL_pp_dom"/>
</dbReference>
<sequence length="411" mass="42940">MASIRVLLPPLRALAADTPLPLAVEQKTGWRRQAPLGLAELGRRWPHARVTAFLHPEDLTLMTIALPPLARARLQIAVEGAIEPLALGDPDTLRIGYGARGADGRVPVAWLDAEAADDAQALFGACGLRLAAFAPTHLWLPETDNGWTLYCLDGYLVARQPAGHGALYALAMADGDPAAAPARLLGRDAGDFAASVRTWIGAGPAGWGDDAAEAALPEAACGVMAEIPWRIAAVSAGGAATGASGWSRAALLGAAAAAVWMAGLVVQAGRLEHAAQAMREQQAQAVRQVFPSLATVVDPLGQARRQLASRQAGTDDDWAELGFLLRAARDHMGFAAGDVQAWRYEAGALELDMPPAVRPKTPDTPAEGKPAAAPAWIQAARQAGVAAQATDTGWRLRRAPGATEGRKAERS</sequence>
<evidence type="ECO:0000256" key="1">
    <source>
        <dbReference type="ARBA" id="ARBA00004533"/>
    </source>
</evidence>
<dbReference type="Pfam" id="PF12693">
    <property type="entry name" value="GspL_C"/>
    <property type="match status" value="1"/>
</dbReference>
<evidence type="ECO:0000256" key="5">
    <source>
        <dbReference type="ARBA" id="ARBA00022519"/>
    </source>
</evidence>
<evidence type="ECO:0000256" key="10">
    <source>
        <dbReference type="SAM" id="MobiDB-lite"/>
    </source>
</evidence>
<evidence type="ECO:0000256" key="9">
    <source>
        <dbReference type="ARBA" id="ARBA00023136"/>
    </source>
</evidence>
<dbReference type="GO" id="GO:0015627">
    <property type="term" value="C:type II protein secretion system complex"/>
    <property type="evidence" value="ECO:0007669"/>
    <property type="project" value="InterPro"/>
</dbReference>
<dbReference type="AlphaFoldDB" id="A0A6S7E4H4"/>
<evidence type="ECO:0000259" key="11">
    <source>
        <dbReference type="Pfam" id="PF12693"/>
    </source>
</evidence>
<gene>
    <name evidence="12" type="ORF">LMG3328_04035</name>
</gene>
<keyword evidence="4" id="KW-1003">Cell membrane</keyword>
<protein>
    <recommendedName>
        <fullName evidence="11">GspL periplasmic domain-containing protein</fullName>
    </recommendedName>
</protein>
<dbReference type="GO" id="GO:0005886">
    <property type="term" value="C:plasma membrane"/>
    <property type="evidence" value="ECO:0007669"/>
    <property type="project" value="UniProtKB-SubCell"/>
</dbReference>
<evidence type="ECO:0000313" key="12">
    <source>
        <dbReference type="EMBL" id="CAB3895889.1"/>
    </source>
</evidence>
<reference evidence="12 13" key="1">
    <citation type="submission" date="2020-04" db="EMBL/GenBank/DDBJ databases">
        <authorList>
            <person name="De Canck E."/>
        </authorList>
    </citation>
    <scope>NUCLEOTIDE SEQUENCE [LARGE SCALE GENOMIC DNA]</scope>
    <source>
        <strain evidence="12 13">LMG 3328</strain>
    </source>
</reference>
<dbReference type="GO" id="GO:0009276">
    <property type="term" value="C:Gram-negative-bacterium-type cell wall"/>
    <property type="evidence" value="ECO:0007669"/>
    <property type="project" value="InterPro"/>
</dbReference>
<evidence type="ECO:0000313" key="13">
    <source>
        <dbReference type="Proteomes" id="UP000494122"/>
    </source>
</evidence>
<keyword evidence="6" id="KW-0812">Transmembrane</keyword>
<name>A0A6S7E4H4_9BURK</name>
<feature type="region of interest" description="Disordered" evidence="10">
    <location>
        <begin position="382"/>
        <end position="411"/>
    </location>
</feature>
<comment type="subcellular location">
    <subcellularLocation>
        <location evidence="1">Cell inner membrane</location>
    </subcellularLocation>
</comment>
<keyword evidence="9" id="KW-0472">Membrane</keyword>
<evidence type="ECO:0000256" key="8">
    <source>
        <dbReference type="ARBA" id="ARBA00022989"/>
    </source>
</evidence>
<dbReference type="SUPFAM" id="SSF53067">
    <property type="entry name" value="Actin-like ATPase domain"/>
    <property type="match status" value="1"/>
</dbReference>
<feature type="region of interest" description="Disordered" evidence="10">
    <location>
        <begin position="354"/>
        <end position="373"/>
    </location>
</feature>
<evidence type="ECO:0000256" key="3">
    <source>
        <dbReference type="ARBA" id="ARBA00022448"/>
    </source>
</evidence>
<evidence type="ECO:0000256" key="7">
    <source>
        <dbReference type="ARBA" id="ARBA00022927"/>
    </source>
</evidence>
<evidence type="ECO:0000256" key="6">
    <source>
        <dbReference type="ARBA" id="ARBA00022692"/>
    </source>
</evidence>
<keyword evidence="5" id="KW-0997">Cell inner membrane</keyword>
<proteinExistence type="inferred from homology"/>
<dbReference type="Proteomes" id="UP000494122">
    <property type="component" value="Unassembled WGS sequence"/>
</dbReference>
<comment type="similarity">
    <text evidence="2">Belongs to the GSP L family.</text>
</comment>
<dbReference type="InterPro" id="IPR043129">
    <property type="entry name" value="ATPase_NBD"/>
</dbReference>
<keyword evidence="8" id="KW-1133">Transmembrane helix</keyword>
<dbReference type="RefSeq" id="WP_175183351.1">
    <property type="nucleotide sequence ID" value="NZ_CADILE010000012.1"/>
</dbReference>
<dbReference type="GO" id="GO:0015628">
    <property type="term" value="P:protein secretion by the type II secretion system"/>
    <property type="evidence" value="ECO:0007669"/>
    <property type="project" value="InterPro"/>
</dbReference>
<evidence type="ECO:0000256" key="2">
    <source>
        <dbReference type="ARBA" id="ARBA00005318"/>
    </source>
</evidence>
<dbReference type="EMBL" id="CADILE010000012">
    <property type="protein sequence ID" value="CAB3895889.1"/>
    <property type="molecule type" value="Genomic_DNA"/>
</dbReference>
<accession>A0A6S7E4H4</accession>
<dbReference type="Gene3D" id="3.30.420.380">
    <property type="match status" value="1"/>
</dbReference>
<dbReference type="NCBIfam" id="TIGR01709">
    <property type="entry name" value="typeII_sec_gspL"/>
    <property type="match status" value="1"/>
</dbReference>